<proteinExistence type="predicted"/>
<protein>
    <submittedName>
        <fullName evidence="1">Uncharacterized protein</fullName>
    </submittedName>
</protein>
<sequence>MIAVHVELARPVSQGCALHIPLEVAASEFVESVKSVGPPMLSRPPSSVASGASPFFKHRNSSMTVTCTVLEHRNLLRGHTLAFAVGCTACSSHFSIATSLLPPPPCRSILLVLLIVLDFNSR</sequence>
<gene>
    <name evidence="1" type="ORF">KC19_5G191900</name>
</gene>
<keyword evidence="2" id="KW-1185">Reference proteome</keyword>
<comment type="caution">
    <text evidence="1">The sequence shown here is derived from an EMBL/GenBank/DDBJ whole genome shotgun (WGS) entry which is preliminary data.</text>
</comment>
<dbReference type="AlphaFoldDB" id="A0A8T0I686"/>
<accession>A0A8T0I686</accession>
<reference evidence="1" key="1">
    <citation type="submission" date="2020-06" db="EMBL/GenBank/DDBJ databases">
        <title>WGS assembly of Ceratodon purpureus strain R40.</title>
        <authorList>
            <person name="Carey S.B."/>
            <person name="Jenkins J."/>
            <person name="Shu S."/>
            <person name="Lovell J.T."/>
            <person name="Sreedasyam A."/>
            <person name="Maumus F."/>
            <person name="Tiley G.P."/>
            <person name="Fernandez-Pozo N."/>
            <person name="Barry K."/>
            <person name="Chen C."/>
            <person name="Wang M."/>
            <person name="Lipzen A."/>
            <person name="Daum C."/>
            <person name="Saski C.A."/>
            <person name="Payton A.C."/>
            <person name="Mcbreen J.C."/>
            <person name="Conrad R.E."/>
            <person name="Kollar L.M."/>
            <person name="Olsson S."/>
            <person name="Huttunen S."/>
            <person name="Landis J.B."/>
            <person name="Wickett N.J."/>
            <person name="Johnson M.G."/>
            <person name="Rensing S.A."/>
            <person name="Grimwood J."/>
            <person name="Schmutz J."/>
            <person name="Mcdaniel S.F."/>
        </authorList>
    </citation>
    <scope>NUCLEOTIDE SEQUENCE</scope>
    <source>
        <strain evidence="1">R40</strain>
    </source>
</reference>
<organism evidence="1 2">
    <name type="scientific">Ceratodon purpureus</name>
    <name type="common">Fire moss</name>
    <name type="synonym">Dicranum purpureum</name>
    <dbReference type="NCBI Taxonomy" id="3225"/>
    <lineage>
        <taxon>Eukaryota</taxon>
        <taxon>Viridiplantae</taxon>
        <taxon>Streptophyta</taxon>
        <taxon>Embryophyta</taxon>
        <taxon>Bryophyta</taxon>
        <taxon>Bryophytina</taxon>
        <taxon>Bryopsida</taxon>
        <taxon>Dicranidae</taxon>
        <taxon>Pseudoditrichales</taxon>
        <taxon>Ditrichaceae</taxon>
        <taxon>Ceratodon</taxon>
    </lineage>
</organism>
<name>A0A8T0I686_CERPU</name>
<evidence type="ECO:0000313" key="2">
    <source>
        <dbReference type="Proteomes" id="UP000822688"/>
    </source>
</evidence>
<dbReference type="EMBL" id="CM026425">
    <property type="protein sequence ID" value="KAG0577923.1"/>
    <property type="molecule type" value="Genomic_DNA"/>
</dbReference>
<evidence type="ECO:0000313" key="1">
    <source>
        <dbReference type="EMBL" id="KAG0577923.1"/>
    </source>
</evidence>
<dbReference type="Proteomes" id="UP000822688">
    <property type="component" value="Chromosome 5"/>
</dbReference>